<dbReference type="PRINTS" id="PR00151">
    <property type="entry name" value="PORPHBDMNASE"/>
</dbReference>
<dbReference type="PROSITE" id="PS00533">
    <property type="entry name" value="PORPHOBILINOGEN_DEAM"/>
    <property type="match status" value="1"/>
</dbReference>
<evidence type="ECO:0000256" key="5">
    <source>
        <dbReference type="NCBIfam" id="TIGR00212"/>
    </source>
</evidence>
<evidence type="ECO:0000256" key="2">
    <source>
        <dbReference type="ARBA" id="ARBA00005638"/>
    </source>
</evidence>
<evidence type="ECO:0000259" key="6">
    <source>
        <dbReference type="Pfam" id="PF01379"/>
    </source>
</evidence>
<dbReference type="RefSeq" id="WP_156016394.1">
    <property type="nucleotide sequence ID" value="NZ_WGGD01000005.1"/>
</dbReference>
<comment type="similarity">
    <text evidence="2">Belongs to the HMBS family.</text>
</comment>
<feature type="domain" description="Porphobilinogen deaminase N-terminal" evidence="6">
    <location>
        <begin position="2"/>
        <end position="204"/>
    </location>
</feature>
<protein>
    <recommendedName>
        <fullName evidence="5">Hydroxymethylbilane synthase</fullName>
        <ecNumber evidence="5">2.5.1.61</ecNumber>
    </recommendedName>
</protein>
<gene>
    <name evidence="8" type="primary">hemC</name>
    <name evidence="8" type="ORF">GC250_04430</name>
</gene>
<dbReference type="AlphaFoldDB" id="A0A6A9QUB7"/>
<dbReference type="InterPro" id="IPR022418">
    <property type="entry name" value="Porphobilinogen_deaminase_C"/>
</dbReference>
<dbReference type="SUPFAM" id="SSF53850">
    <property type="entry name" value="Periplasmic binding protein-like II"/>
    <property type="match status" value="1"/>
</dbReference>
<comment type="cofactor">
    <cofactor evidence="1">
        <name>dipyrromethane</name>
        <dbReference type="ChEBI" id="CHEBI:60342"/>
    </cofactor>
</comment>
<organism evidence="8 9">
    <name type="scientific">Sulfuracidifex metallicus DSM 6482 = JCM 9184</name>
    <dbReference type="NCBI Taxonomy" id="523847"/>
    <lineage>
        <taxon>Archaea</taxon>
        <taxon>Thermoproteota</taxon>
        <taxon>Thermoprotei</taxon>
        <taxon>Sulfolobales</taxon>
        <taxon>Sulfolobaceae</taxon>
        <taxon>Sulfuracidifex</taxon>
    </lineage>
</organism>
<dbReference type="Gene3D" id="3.30.160.40">
    <property type="entry name" value="Porphobilinogen deaminase, C-terminal domain"/>
    <property type="match status" value="1"/>
</dbReference>
<keyword evidence="9" id="KW-1185">Reference proteome</keyword>
<feature type="domain" description="Porphobilinogen deaminase C-terminal" evidence="7">
    <location>
        <begin position="218"/>
        <end position="283"/>
    </location>
</feature>
<keyword evidence="3 8" id="KW-0808">Transferase</keyword>
<evidence type="ECO:0000313" key="8">
    <source>
        <dbReference type="EMBL" id="MUN28702.1"/>
    </source>
</evidence>
<dbReference type="PANTHER" id="PTHR11557">
    <property type="entry name" value="PORPHOBILINOGEN DEAMINASE"/>
    <property type="match status" value="1"/>
</dbReference>
<dbReference type="Proteomes" id="UP000470772">
    <property type="component" value="Unassembled WGS sequence"/>
</dbReference>
<accession>A0A6A9QUB7</accession>
<evidence type="ECO:0000256" key="4">
    <source>
        <dbReference type="ARBA" id="ARBA00023244"/>
    </source>
</evidence>
<evidence type="ECO:0000259" key="7">
    <source>
        <dbReference type="Pfam" id="PF03900"/>
    </source>
</evidence>
<name>A0A6A9QUB7_SULME</name>
<dbReference type="Pfam" id="PF03900">
    <property type="entry name" value="Porphobil_deamC"/>
    <property type="match status" value="1"/>
</dbReference>
<dbReference type="EC" id="2.5.1.61" evidence="5"/>
<reference evidence="8 9" key="1">
    <citation type="submission" date="2019-10" db="EMBL/GenBank/DDBJ databases">
        <title>Sequencing and Assembly of Multiple Reported Metal-Biooxidizing Members of the Extremely Thermoacidophilic Archaeal Family Sulfolobaceae.</title>
        <authorList>
            <person name="Counts J.A."/>
            <person name="Kelly R.M."/>
        </authorList>
    </citation>
    <scope>NUCLEOTIDE SEQUENCE [LARGE SCALE GENOMIC DNA]</scope>
    <source>
        <strain evidence="8 9">DSM 6482</strain>
    </source>
</reference>
<dbReference type="GO" id="GO:0006783">
    <property type="term" value="P:heme biosynthetic process"/>
    <property type="evidence" value="ECO:0007669"/>
    <property type="project" value="TreeGrafter"/>
</dbReference>
<sequence>MIKVAARGSKLSKAQADLVIDYLKRLGYDVSFIEVKTRGDINYSSEIGKIGKGIFEKEVNEMVLKGEADLAVHSMKDIETTLDEKLEVIATLPRGSPFDIVISRNNKSIYSADEGIVGSSSVRRQKFTHFINPNLQISSLRGNLDTRISKLFNGSYDFIIVAEAGIERLKLNVKYERLNPVDLTPAANQGIIAVVARKDNKEIKKVLENFNSEDSRMESIAEREVGNILGAGCNSPLGVFFRHIDNKLEGIATIYTNKSKFTATIVAGDDPKKAGDELARRLKEISKEEGNFL</sequence>
<dbReference type="InterPro" id="IPR036803">
    <property type="entry name" value="Porphobilinogen_deaminase_C_sf"/>
</dbReference>
<dbReference type="InterPro" id="IPR000860">
    <property type="entry name" value="HemC"/>
</dbReference>
<evidence type="ECO:0000256" key="3">
    <source>
        <dbReference type="ARBA" id="ARBA00022679"/>
    </source>
</evidence>
<dbReference type="PIRSF" id="PIRSF001438">
    <property type="entry name" value="4pyrrol_synth_OHMeBilane_synth"/>
    <property type="match status" value="1"/>
</dbReference>
<dbReference type="GO" id="GO:0005737">
    <property type="term" value="C:cytoplasm"/>
    <property type="evidence" value="ECO:0007669"/>
    <property type="project" value="UniProtKB-UniRule"/>
</dbReference>
<dbReference type="InterPro" id="IPR022417">
    <property type="entry name" value="Porphobilin_deaminase_N"/>
</dbReference>
<dbReference type="SUPFAM" id="SSF54782">
    <property type="entry name" value="Porphobilinogen deaminase (hydroxymethylbilane synthase), C-terminal domain"/>
    <property type="match status" value="1"/>
</dbReference>
<dbReference type="Pfam" id="PF01379">
    <property type="entry name" value="Porphobil_deam"/>
    <property type="match status" value="1"/>
</dbReference>
<proteinExistence type="inferred from homology"/>
<dbReference type="GO" id="GO:0004418">
    <property type="term" value="F:hydroxymethylbilane synthase activity"/>
    <property type="evidence" value="ECO:0007669"/>
    <property type="project" value="UniProtKB-UniRule"/>
</dbReference>
<dbReference type="EMBL" id="WGGD01000005">
    <property type="protein sequence ID" value="MUN28702.1"/>
    <property type="molecule type" value="Genomic_DNA"/>
</dbReference>
<dbReference type="InterPro" id="IPR022419">
    <property type="entry name" value="Porphobilin_deaminase_cofac_BS"/>
</dbReference>
<dbReference type="Gene3D" id="3.40.190.10">
    <property type="entry name" value="Periplasmic binding protein-like II"/>
    <property type="match status" value="2"/>
</dbReference>
<keyword evidence="4" id="KW-0627">Porphyrin biosynthesis</keyword>
<comment type="caution">
    <text evidence="8">The sequence shown here is derived from an EMBL/GenBank/DDBJ whole genome shotgun (WGS) entry which is preliminary data.</text>
</comment>
<dbReference type="NCBIfam" id="TIGR00212">
    <property type="entry name" value="hemC"/>
    <property type="match status" value="1"/>
</dbReference>
<dbReference type="PANTHER" id="PTHR11557:SF0">
    <property type="entry name" value="PORPHOBILINOGEN DEAMINASE"/>
    <property type="match status" value="1"/>
</dbReference>
<evidence type="ECO:0000256" key="1">
    <source>
        <dbReference type="ARBA" id="ARBA00001916"/>
    </source>
</evidence>
<evidence type="ECO:0000313" key="9">
    <source>
        <dbReference type="Proteomes" id="UP000470772"/>
    </source>
</evidence>